<evidence type="ECO:0000259" key="4">
    <source>
        <dbReference type="PROSITE" id="PS50835"/>
    </source>
</evidence>
<dbReference type="SUPFAM" id="SSF52540">
    <property type="entry name" value="P-loop containing nucleoside triphosphate hydrolases"/>
    <property type="match status" value="1"/>
</dbReference>
<evidence type="ECO:0000256" key="1">
    <source>
        <dbReference type="ARBA" id="ARBA00022737"/>
    </source>
</evidence>
<feature type="repeat" description="ANK" evidence="3">
    <location>
        <begin position="1362"/>
        <end position="1394"/>
    </location>
</feature>
<sequence>MSGGILIEYKLRNQREIFLEINERTEIFLEITERTEIILEDWLQHRYFFTNSSSTIFGTCTSSDFKCLALSVPDEVLGAGLEKVDNSLSPVKKQDQTSYMNCSVIDLYDREQSQWNTKTHLTDDPLYISSDGIVRFDLFVEERNRYSVVKYRTHNSQTYQLIIESLTEIEAGNYTCQIYLPNQNYEELPRMLRSVTIQIAPYITTVSAATVTVQEGENVTLVCEAYGYPLPNITWKRGDGSPLPHGGLHLNNGLYRINNVNATDRGLFICSADNNVKPHASYSVQLKVLCAPYCTAIQDTVGQEPDRMYHAILECLVFAQPRAEVIWYKENRTTLINEQILDNDKYTLEQQYDERLRDDEKWYTLKINNVVRSDYRDYYCTALNKLGKNQAKFTLFEPFVYYYNLNYNTIGKAPSTHQVFGYRVSPFAIGGTPDVMVLEKDQVNYSRLIYLLYDVSPKAVRVVFNRGIHPQRLKEHLNKSKIKLQGNKQFISKTQWNLIYPSYGEPDPDSEKFDIKLMVFLLRHLTDIGICDELPLNRDKSEGEAISILKFYRNKYSHTNNGSVAEEVYLNLVNDIVENICVLDPNLKSVCDEFSELCRTDPTLYEQLKKQVMSMMFIRQMSEGNKREDLKNEWKKTLTKFYYSENTKAVEQLVSSNQIILISGLSGSGKSAIAFYIALNLEEKQGYNFTAVSTCADITALINPFQKQVFVLDDVFGISSFDSDRINCWQNCMNNIYDTFVEKTKTKIFFTCRSDIYKSVKERGLEGIISNCSVYEMQDLSLNEKKEMAKLYFPIERLPDDATIEKYKSFPLLCSLRLDQTSQSVPFGEIDLMKESDESSKLRLESLKTVHSNDILSIPVEFEDTFFTRTMSDLKDGMNWDVLGSNQTQIKNYRVKLITQLKNSELSLQKTLKDGSTALHVVAAHGYYNLTQFFLEIEASMIEAVDNTWRTPLHYAASYGKNLIVKLLLKNDSSINAKDYNNVTPLMLSCYNEHMDVSKILLDKDADINCANDYGWSALHIASFKGLIVIVELILKRNCKTLDSKISTGATPLYLACEIGNDVIALTLLQNNAEVNCGTGTGSTPLYIASQKGHIGLVKLLLKFGASVHINTINGFTPLHAAVLAHNTDIVQLLLSHDALVNTVGGERIISLHLACENGDQAMIDFLIKNAAEIETADMFGETALFKACTNGFENIVEYLTSKGASVNQGNKQGRTPLHVSCVGDNKSMCYLLLKKGALINQVDIEGQTPLYETCKMGLESISCRRGQLHIVNYLLEQNCAVYHYDIDGTTPLHKACQNNHKKIVEKLVPLSRLNTRNFDGETALFVACKKKYFDNTDIVKLLCYDSNGYQTDISVNIYNNEGMTPLHIACNSGNADLVELLLKLKANIDLKNTKGETCLLMVCKSGIIHIAKLLIKCNANVNIEDKLKKTPLSVALKSHNANLINLLQRHNAKDYRIQEKEDEVHKA</sequence>
<dbReference type="Gene3D" id="3.40.50.300">
    <property type="entry name" value="P-loop containing nucleotide triphosphate hydrolases"/>
    <property type="match status" value="1"/>
</dbReference>
<dbReference type="OrthoDB" id="194358at2759"/>
<feature type="repeat" description="ANK" evidence="3">
    <location>
        <begin position="1288"/>
        <end position="1309"/>
    </location>
</feature>
<dbReference type="SMART" id="SM00408">
    <property type="entry name" value="IGc2"/>
    <property type="match status" value="2"/>
</dbReference>
<dbReference type="SMART" id="SM00409">
    <property type="entry name" value="IG"/>
    <property type="match status" value="3"/>
</dbReference>
<dbReference type="InterPro" id="IPR013783">
    <property type="entry name" value="Ig-like_fold"/>
</dbReference>
<evidence type="ECO:0000256" key="3">
    <source>
        <dbReference type="PROSITE-ProRule" id="PRU00023"/>
    </source>
</evidence>
<feature type="repeat" description="ANK" evidence="3">
    <location>
        <begin position="1147"/>
        <end position="1179"/>
    </location>
</feature>
<feature type="domain" description="Ig-like" evidence="4">
    <location>
        <begin position="292"/>
        <end position="394"/>
    </location>
</feature>
<dbReference type="PANTHER" id="PTHR24178:SF9">
    <property type="entry name" value="ANK_REP_REGION DOMAIN-CONTAINING PROTEIN"/>
    <property type="match status" value="1"/>
</dbReference>
<dbReference type="SUPFAM" id="SSF48403">
    <property type="entry name" value="Ankyrin repeat"/>
    <property type="match status" value="2"/>
</dbReference>
<feature type="domain" description="Ig-like" evidence="4">
    <location>
        <begin position="201"/>
        <end position="283"/>
    </location>
</feature>
<feature type="repeat" description="ANK" evidence="3">
    <location>
        <begin position="981"/>
        <end position="1013"/>
    </location>
</feature>
<keyword evidence="2 3" id="KW-0040">ANK repeat</keyword>
<feature type="repeat" description="ANK" evidence="3">
    <location>
        <begin position="1114"/>
        <end position="1146"/>
    </location>
</feature>
<feature type="repeat" description="ANK" evidence="3">
    <location>
        <begin position="1213"/>
        <end position="1245"/>
    </location>
</feature>
<dbReference type="EMBL" id="CAJPWZ010002010">
    <property type="protein sequence ID" value="CAG2228880.1"/>
    <property type="molecule type" value="Genomic_DNA"/>
</dbReference>
<dbReference type="Pfam" id="PF20720">
    <property type="entry name" value="nSTAND3"/>
    <property type="match status" value="1"/>
</dbReference>
<dbReference type="Pfam" id="PF18738">
    <property type="entry name" value="HEPN_DZIP3"/>
    <property type="match status" value="1"/>
</dbReference>
<evidence type="ECO:0000256" key="2">
    <source>
        <dbReference type="ARBA" id="ARBA00023043"/>
    </source>
</evidence>
<dbReference type="InterPro" id="IPR003598">
    <property type="entry name" value="Ig_sub2"/>
</dbReference>
<comment type="caution">
    <text evidence="5">The sequence shown here is derived from an EMBL/GenBank/DDBJ whole genome shotgun (WGS) entry which is preliminary data.</text>
</comment>
<feature type="repeat" description="ANK" evidence="3">
    <location>
        <begin position="1081"/>
        <end position="1113"/>
    </location>
</feature>
<feature type="repeat" description="ANK" evidence="3">
    <location>
        <begin position="1180"/>
        <end position="1212"/>
    </location>
</feature>
<keyword evidence="6" id="KW-1185">Reference proteome</keyword>
<dbReference type="InterPro" id="IPR003599">
    <property type="entry name" value="Ig_sub"/>
</dbReference>
<dbReference type="InterPro" id="IPR036770">
    <property type="entry name" value="Ankyrin_rpt-contain_sf"/>
</dbReference>
<dbReference type="SMART" id="SM00248">
    <property type="entry name" value="ANK"/>
    <property type="match status" value="16"/>
</dbReference>
<dbReference type="PROSITE" id="PS50297">
    <property type="entry name" value="ANK_REP_REGION"/>
    <property type="match status" value="9"/>
</dbReference>
<gene>
    <name evidence="5" type="ORF">MEDL_41793</name>
</gene>
<dbReference type="InterPro" id="IPR013098">
    <property type="entry name" value="Ig_I-set"/>
</dbReference>
<name>A0A8S3TD85_MYTED</name>
<protein>
    <submittedName>
        <fullName evidence="5">ANK</fullName>
    </submittedName>
</protein>
<dbReference type="Proteomes" id="UP000683360">
    <property type="component" value="Unassembled WGS sequence"/>
</dbReference>
<dbReference type="Gene3D" id="1.25.40.20">
    <property type="entry name" value="Ankyrin repeat-containing domain"/>
    <property type="match status" value="4"/>
</dbReference>
<evidence type="ECO:0000313" key="5">
    <source>
        <dbReference type="EMBL" id="CAG2228880.1"/>
    </source>
</evidence>
<accession>A0A8S3TD85</accession>
<dbReference type="PROSITE" id="PS50088">
    <property type="entry name" value="ANK_REPEAT"/>
    <property type="match status" value="11"/>
</dbReference>
<dbReference type="PRINTS" id="PR01415">
    <property type="entry name" value="ANKYRIN"/>
</dbReference>
<feature type="repeat" description="ANK" evidence="3">
    <location>
        <begin position="1048"/>
        <end position="1080"/>
    </location>
</feature>
<feature type="repeat" description="ANK" evidence="3">
    <location>
        <begin position="948"/>
        <end position="980"/>
    </location>
</feature>
<keyword evidence="1" id="KW-0677">Repeat</keyword>
<dbReference type="CDD" id="cd00096">
    <property type="entry name" value="Ig"/>
    <property type="match status" value="1"/>
</dbReference>
<dbReference type="InterPro" id="IPR041249">
    <property type="entry name" value="HEPN_DZIP3"/>
</dbReference>
<feature type="repeat" description="ANK" evidence="3">
    <location>
        <begin position="1395"/>
        <end position="1427"/>
    </location>
</feature>
<dbReference type="SUPFAM" id="SSF48726">
    <property type="entry name" value="Immunoglobulin"/>
    <property type="match status" value="2"/>
</dbReference>
<dbReference type="InterPro" id="IPR027417">
    <property type="entry name" value="P-loop_NTPase"/>
</dbReference>
<dbReference type="PANTHER" id="PTHR24178">
    <property type="entry name" value="MOLTING PROTEIN MLT-4"/>
    <property type="match status" value="1"/>
</dbReference>
<dbReference type="InterPro" id="IPR036179">
    <property type="entry name" value="Ig-like_dom_sf"/>
</dbReference>
<dbReference type="Pfam" id="PF07679">
    <property type="entry name" value="I-set"/>
    <property type="match status" value="1"/>
</dbReference>
<reference evidence="5" key="1">
    <citation type="submission" date="2021-03" db="EMBL/GenBank/DDBJ databases">
        <authorList>
            <person name="Bekaert M."/>
        </authorList>
    </citation>
    <scope>NUCLEOTIDE SEQUENCE</scope>
</reference>
<dbReference type="Pfam" id="PF13927">
    <property type="entry name" value="Ig_3"/>
    <property type="match status" value="1"/>
</dbReference>
<dbReference type="Pfam" id="PF12796">
    <property type="entry name" value="Ank_2"/>
    <property type="match status" value="6"/>
</dbReference>
<dbReference type="PROSITE" id="PS50835">
    <property type="entry name" value="IG_LIKE"/>
    <property type="match status" value="3"/>
</dbReference>
<dbReference type="InterPro" id="IPR002110">
    <property type="entry name" value="Ankyrin_rpt"/>
</dbReference>
<proteinExistence type="predicted"/>
<evidence type="ECO:0000313" key="6">
    <source>
        <dbReference type="Proteomes" id="UP000683360"/>
    </source>
</evidence>
<dbReference type="Gene3D" id="2.60.40.10">
    <property type="entry name" value="Immunoglobulins"/>
    <property type="match status" value="3"/>
</dbReference>
<dbReference type="InterPro" id="IPR007110">
    <property type="entry name" value="Ig-like_dom"/>
</dbReference>
<feature type="domain" description="Ig-like" evidence="4">
    <location>
        <begin position="73"/>
        <end position="178"/>
    </location>
</feature>
<organism evidence="5 6">
    <name type="scientific">Mytilus edulis</name>
    <name type="common">Blue mussel</name>
    <dbReference type="NCBI Taxonomy" id="6550"/>
    <lineage>
        <taxon>Eukaryota</taxon>
        <taxon>Metazoa</taxon>
        <taxon>Spiralia</taxon>
        <taxon>Lophotrochozoa</taxon>
        <taxon>Mollusca</taxon>
        <taxon>Bivalvia</taxon>
        <taxon>Autobranchia</taxon>
        <taxon>Pteriomorphia</taxon>
        <taxon>Mytilida</taxon>
        <taxon>Mytiloidea</taxon>
        <taxon>Mytilidae</taxon>
        <taxon>Mytilinae</taxon>
        <taxon>Mytilus</taxon>
    </lineage>
</organism>
<dbReference type="InterPro" id="IPR049050">
    <property type="entry name" value="nSTAND3"/>
</dbReference>